<feature type="region of interest" description="Disordered" evidence="1">
    <location>
        <begin position="160"/>
        <end position="224"/>
    </location>
</feature>
<geneLocation type="mitochondrion" evidence="5"/>
<feature type="transmembrane region" description="Helical" evidence="2">
    <location>
        <begin position="324"/>
        <end position="349"/>
    </location>
</feature>
<keyword evidence="3" id="KW-0732">Signal</keyword>
<evidence type="ECO:0000313" key="5">
    <source>
        <dbReference type="EMBL" id="SPQ93713.1"/>
    </source>
</evidence>
<reference evidence="5 7" key="2">
    <citation type="submission" date="2018-03" db="EMBL/GenBank/DDBJ databases">
        <authorList>
            <person name="Fogelqvist J."/>
        </authorList>
    </citation>
    <scope>NUCLEOTIDE SEQUENCE [LARGE SCALE GENOMIC DNA]</scope>
</reference>
<feature type="signal peptide" evidence="3">
    <location>
        <begin position="1"/>
        <end position="21"/>
    </location>
</feature>
<evidence type="ECO:0000313" key="6">
    <source>
        <dbReference type="Proteomes" id="UP000039324"/>
    </source>
</evidence>
<keyword evidence="2" id="KW-0472">Membrane</keyword>
<protein>
    <submittedName>
        <fullName evidence="4">Uncharacterized protein</fullName>
    </submittedName>
</protein>
<evidence type="ECO:0000256" key="3">
    <source>
        <dbReference type="SAM" id="SignalP"/>
    </source>
</evidence>
<feature type="chain" id="PRO_5035991205" evidence="3">
    <location>
        <begin position="22"/>
        <end position="370"/>
    </location>
</feature>
<accession>A0A0G4J367</accession>
<name>A0A0G4J367_PLABS</name>
<dbReference type="Proteomes" id="UP000039324">
    <property type="component" value="Unassembled WGS sequence"/>
</dbReference>
<evidence type="ECO:0000256" key="2">
    <source>
        <dbReference type="SAM" id="Phobius"/>
    </source>
</evidence>
<dbReference type="AlphaFoldDB" id="A0A0G4J367"/>
<keyword evidence="2" id="KW-1133">Transmembrane helix</keyword>
<organism evidence="4 6">
    <name type="scientific">Plasmodiophora brassicae</name>
    <name type="common">Clubroot disease agent</name>
    <dbReference type="NCBI Taxonomy" id="37360"/>
    <lineage>
        <taxon>Eukaryota</taxon>
        <taxon>Sar</taxon>
        <taxon>Rhizaria</taxon>
        <taxon>Endomyxa</taxon>
        <taxon>Phytomyxea</taxon>
        <taxon>Plasmodiophorida</taxon>
        <taxon>Plasmodiophoridae</taxon>
        <taxon>Plasmodiophora</taxon>
    </lineage>
</organism>
<dbReference type="Proteomes" id="UP000290189">
    <property type="component" value="Unassembled WGS sequence"/>
</dbReference>
<keyword evidence="5" id="KW-0496">Mitochondrion</keyword>
<keyword evidence="6" id="KW-1185">Reference proteome</keyword>
<sequence length="370" mass="41045">MRLWQVLAVLVGVHHVAVTHGAHCRATSTHDEDASATDQANWKRSISRKEYLTIMDRKDDDPNELTGFAEDQRDAIAVCRVLKSCCRSPLLRKDINGTIGLCRACRPSFTPDGDLRDEINWRYLKPYGGSKRDVRPPFELFQHIAANIRDHSASSRGHIQVLDSDAPGPGLDADSAKSGPASVSSSGSRKPDDSVATSENDTDKGQLLDAAQHGTISGTDQRRHWPTAAMWRRTGIAIASVGIPATWWSRSRKPRNRPVVPRMLRSIRSLSRRRALSAAGIVLASSVLWGALSSGKRRAALQREGQPVSRPKTTTNGIIGRYPLWAWIALAATGLCFVVSLAVIVQYRVRKYCLRRRQRRQAVALDRLFF</sequence>
<evidence type="ECO:0000313" key="7">
    <source>
        <dbReference type="Proteomes" id="UP000290189"/>
    </source>
</evidence>
<feature type="compositionally biased region" description="Low complexity" evidence="1">
    <location>
        <begin position="176"/>
        <end position="188"/>
    </location>
</feature>
<evidence type="ECO:0000313" key="4">
    <source>
        <dbReference type="EMBL" id="CEP02093.1"/>
    </source>
</evidence>
<proteinExistence type="predicted"/>
<reference evidence="4 6" key="1">
    <citation type="submission" date="2015-02" db="EMBL/GenBank/DDBJ databases">
        <authorList>
            <person name="Chooi Y.-H."/>
        </authorList>
    </citation>
    <scope>NUCLEOTIDE SEQUENCE [LARGE SCALE GENOMIC DNA]</scope>
    <source>
        <strain evidence="4">E3</strain>
    </source>
</reference>
<evidence type="ECO:0000256" key="1">
    <source>
        <dbReference type="SAM" id="MobiDB-lite"/>
    </source>
</evidence>
<keyword evidence="2" id="KW-0812">Transmembrane</keyword>
<dbReference type="EMBL" id="OVEO01000001">
    <property type="protein sequence ID" value="SPQ93713.1"/>
    <property type="molecule type" value="Genomic_DNA"/>
</dbReference>
<dbReference type="EMBL" id="CDSF01000122">
    <property type="protein sequence ID" value="CEP02093.1"/>
    <property type="molecule type" value="Genomic_DNA"/>
</dbReference>
<gene>
    <name evidence="4" type="ORF">PBRA_002358</name>
    <name evidence="5" type="ORF">PLBR_LOCUS928</name>
</gene>